<keyword evidence="5" id="KW-1185">Reference proteome</keyword>
<dbReference type="PANTHER" id="PTHR43877">
    <property type="entry name" value="AMINOALKYLPHOSPHONATE N-ACETYLTRANSFERASE-RELATED-RELATED"/>
    <property type="match status" value="1"/>
</dbReference>
<reference evidence="4 5" key="1">
    <citation type="submission" date="2020-08" db="EMBL/GenBank/DDBJ databases">
        <title>Genomic Encyclopedia of Type Strains, Phase IV (KMG-IV): sequencing the most valuable type-strain genomes for metagenomic binning, comparative biology and taxonomic classification.</title>
        <authorList>
            <person name="Goeker M."/>
        </authorList>
    </citation>
    <scope>NUCLEOTIDE SEQUENCE [LARGE SCALE GENOMIC DNA]</scope>
    <source>
        <strain evidence="4 5">DSM 29007</strain>
    </source>
</reference>
<dbReference type="RefSeq" id="WP_170037795.1">
    <property type="nucleotide sequence ID" value="NZ_JABDTL010000002.1"/>
</dbReference>
<dbReference type="PROSITE" id="PS51186">
    <property type="entry name" value="GNAT"/>
    <property type="match status" value="1"/>
</dbReference>
<comment type="caution">
    <text evidence="4">The sequence shown here is derived from an EMBL/GenBank/DDBJ whole genome shotgun (WGS) entry which is preliminary data.</text>
</comment>
<evidence type="ECO:0000313" key="4">
    <source>
        <dbReference type="EMBL" id="MBB6069374.1"/>
    </source>
</evidence>
<keyword evidence="2" id="KW-0012">Acyltransferase</keyword>
<name>A0A841GVE2_9BACT</name>
<dbReference type="InterPro" id="IPR016181">
    <property type="entry name" value="Acyl_CoA_acyltransferase"/>
</dbReference>
<evidence type="ECO:0000313" key="5">
    <source>
        <dbReference type="Proteomes" id="UP000582837"/>
    </source>
</evidence>
<dbReference type="GO" id="GO:0016747">
    <property type="term" value="F:acyltransferase activity, transferring groups other than amino-acyl groups"/>
    <property type="evidence" value="ECO:0007669"/>
    <property type="project" value="InterPro"/>
</dbReference>
<dbReference type="AlphaFoldDB" id="A0A841GVE2"/>
<keyword evidence="1 4" id="KW-0808">Transferase</keyword>
<dbReference type="PANTHER" id="PTHR43877:SF2">
    <property type="entry name" value="AMINOALKYLPHOSPHONATE N-ACETYLTRANSFERASE-RELATED"/>
    <property type="match status" value="1"/>
</dbReference>
<dbReference type="InterPro" id="IPR000182">
    <property type="entry name" value="GNAT_dom"/>
</dbReference>
<dbReference type="SUPFAM" id="SSF55729">
    <property type="entry name" value="Acyl-CoA N-acyltransferases (Nat)"/>
    <property type="match status" value="1"/>
</dbReference>
<protein>
    <submittedName>
        <fullName evidence="4">GNAT superfamily N-acetyltransferase</fullName>
    </submittedName>
</protein>
<organism evidence="4 5">
    <name type="scientific">Longimicrobium terrae</name>
    <dbReference type="NCBI Taxonomy" id="1639882"/>
    <lineage>
        <taxon>Bacteria</taxon>
        <taxon>Pseudomonadati</taxon>
        <taxon>Gemmatimonadota</taxon>
        <taxon>Longimicrobiia</taxon>
        <taxon>Longimicrobiales</taxon>
        <taxon>Longimicrobiaceae</taxon>
        <taxon>Longimicrobium</taxon>
    </lineage>
</organism>
<dbReference type="Gene3D" id="3.40.630.30">
    <property type="match status" value="1"/>
</dbReference>
<proteinExistence type="predicted"/>
<dbReference type="InterPro" id="IPR050832">
    <property type="entry name" value="Bact_Acetyltransf"/>
</dbReference>
<feature type="domain" description="N-acetyltransferase" evidence="3">
    <location>
        <begin position="6"/>
        <end position="152"/>
    </location>
</feature>
<dbReference type="Pfam" id="PF00583">
    <property type="entry name" value="Acetyltransf_1"/>
    <property type="match status" value="1"/>
</dbReference>
<accession>A0A841GVE2</accession>
<evidence type="ECO:0000256" key="2">
    <source>
        <dbReference type="ARBA" id="ARBA00023315"/>
    </source>
</evidence>
<dbReference type="Proteomes" id="UP000582837">
    <property type="component" value="Unassembled WGS sequence"/>
</dbReference>
<gene>
    <name evidence="4" type="ORF">HNQ61_000989</name>
</gene>
<sequence length="152" mass="16984">MSHDPFAIRPAIPADLDVVSDLLEAQLREHDIPIARADLEFAVDGVLRVPDRGFILCAEHDGSVVGVSSVSFTWKVERGGAVAWLDDLYVRPELRNAGVGRALLTATVDQAREAGCLALELEVESSHTDAERLYQRHGFEPLPRRRWTRFLR</sequence>
<dbReference type="EMBL" id="JACHIA010000002">
    <property type="protein sequence ID" value="MBB6069374.1"/>
    <property type="molecule type" value="Genomic_DNA"/>
</dbReference>
<evidence type="ECO:0000259" key="3">
    <source>
        <dbReference type="PROSITE" id="PS51186"/>
    </source>
</evidence>
<dbReference type="CDD" id="cd04301">
    <property type="entry name" value="NAT_SF"/>
    <property type="match status" value="1"/>
</dbReference>
<evidence type="ECO:0000256" key="1">
    <source>
        <dbReference type="ARBA" id="ARBA00022679"/>
    </source>
</evidence>